<dbReference type="Proteomes" id="UP000789342">
    <property type="component" value="Unassembled WGS sequence"/>
</dbReference>
<feature type="region of interest" description="Disordered" evidence="1">
    <location>
        <begin position="67"/>
        <end position="100"/>
    </location>
</feature>
<reference evidence="2" key="1">
    <citation type="submission" date="2021-06" db="EMBL/GenBank/DDBJ databases">
        <authorList>
            <person name="Kallberg Y."/>
            <person name="Tangrot J."/>
            <person name="Rosling A."/>
        </authorList>
    </citation>
    <scope>NUCLEOTIDE SEQUENCE</scope>
    <source>
        <strain evidence="2">CL551</strain>
    </source>
</reference>
<dbReference type="AlphaFoldDB" id="A0A9N9IH48"/>
<comment type="caution">
    <text evidence="2">The sequence shown here is derived from an EMBL/GenBank/DDBJ whole genome shotgun (WGS) entry which is preliminary data.</text>
</comment>
<feature type="compositionally biased region" description="Basic and acidic residues" evidence="1">
    <location>
        <begin position="17"/>
        <end position="45"/>
    </location>
</feature>
<evidence type="ECO:0000256" key="1">
    <source>
        <dbReference type="SAM" id="MobiDB-lite"/>
    </source>
</evidence>
<name>A0A9N9IH48_9GLOM</name>
<gene>
    <name evidence="2" type="ORF">AMORRO_LOCUS14191</name>
</gene>
<evidence type="ECO:0000313" key="3">
    <source>
        <dbReference type="Proteomes" id="UP000789342"/>
    </source>
</evidence>
<sequence>VVEPNPENPSSSTSNTDADKSADISDSKDDDSRTHGEREKAKKADGNYNMDAPWYYHIKERCDIRNRKRQSCGDESSDDEGISCYDSSDLGLDSSDDEDVNDLNDIKSRYQECLSKTNELYLRLAESQSEELKNYISSTPEFLDKANDISRSMNFGLSPYTEPPRLPPGFRKSRDLEREAGEITTKMENTVIIIMKIMMT</sequence>
<evidence type="ECO:0000313" key="2">
    <source>
        <dbReference type="EMBL" id="CAG8733391.1"/>
    </source>
</evidence>
<feature type="compositionally biased region" description="Low complexity" evidence="1">
    <location>
        <begin position="1"/>
        <end position="16"/>
    </location>
</feature>
<keyword evidence="3" id="KW-1185">Reference proteome</keyword>
<feature type="non-terminal residue" evidence="2">
    <location>
        <position position="1"/>
    </location>
</feature>
<accession>A0A9N9IH48</accession>
<organism evidence="2 3">
    <name type="scientific">Acaulospora morrowiae</name>
    <dbReference type="NCBI Taxonomy" id="94023"/>
    <lineage>
        <taxon>Eukaryota</taxon>
        <taxon>Fungi</taxon>
        <taxon>Fungi incertae sedis</taxon>
        <taxon>Mucoromycota</taxon>
        <taxon>Glomeromycotina</taxon>
        <taxon>Glomeromycetes</taxon>
        <taxon>Diversisporales</taxon>
        <taxon>Acaulosporaceae</taxon>
        <taxon>Acaulospora</taxon>
    </lineage>
</organism>
<proteinExistence type="predicted"/>
<feature type="non-terminal residue" evidence="2">
    <location>
        <position position="200"/>
    </location>
</feature>
<protein>
    <submittedName>
        <fullName evidence="2">2221_t:CDS:1</fullName>
    </submittedName>
</protein>
<dbReference type="EMBL" id="CAJVPV010027154">
    <property type="protein sequence ID" value="CAG8733391.1"/>
    <property type="molecule type" value="Genomic_DNA"/>
</dbReference>
<feature type="region of interest" description="Disordered" evidence="1">
    <location>
        <begin position="1"/>
        <end position="49"/>
    </location>
</feature>